<evidence type="ECO:0000256" key="6">
    <source>
        <dbReference type="PROSITE-ProRule" id="PRU10099"/>
    </source>
</evidence>
<dbReference type="FunFam" id="3.40.50.1170:FF:000001">
    <property type="entry name" value="L-asparaginase 2"/>
    <property type="match status" value="1"/>
</dbReference>
<dbReference type="RefSeq" id="WP_260977983.1">
    <property type="nucleotide sequence ID" value="NZ_JAOANI010000032.1"/>
</dbReference>
<dbReference type="InterPro" id="IPR020827">
    <property type="entry name" value="Asparaginase/glutaminase_AS1"/>
</dbReference>
<protein>
    <recommendedName>
        <fullName evidence="2">asparaginase</fullName>
        <ecNumber evidence="2">3.5.1.1</ecNumber>
    </recommendedName>
</protein>
<dbReference type="SUPFAM" id="SSF53774">
    <property type="entry name" value="Glutaminase/Asparaginase"/>
    <property type="match status" value="1"/>
</dbReference>
<evidence type="ECO:0000256" key="4">
    <source>
        <dbReference type="PIRSR" id="PIRSR001220-1"/>
    </source>
</evidence>
<dbReference type="NCBIfam" id="TIGR00519">
    <property type="entry name" value="asnASE_I"/>
    <property type="match status" value="1"/>
</dbReference>
<comment type="caution">
    <text evidence="10">The sequence shown here is derived from an EMBL/GenBank/DDBJ whole genome shotgun (WGS) entry which is preliminary data.</text>
</comment>
<dbReference type="Proteomes" id="UP001147830">
    <property type="component" value="Unassembled WGS sequence"/>
</dbReference>
<dbReference type="FunFam" id="3.40.50.40:FF:000001">
    <property type="entry name" value="L-asparaginase 1"/>
    <property type="match status" value="1"/>
</dbReference>
<reference evidence="10" key="2">
    <citation type="submission" date="2022-08" db="EMBL/GenBank/DDBJ databases">
        <authorList>
            <person name="Dong C."/>
        </authorList>
    </citation>
    <scope>NUCLEOTIDE SEQUENCE</scope>
    <source>
        <strain evidence="10">59MF3M-4</strain>
    </source>
</reference>
<dbReference type="InterPro" id="IPR006033">
    <property type="entry name" value="AsnA_fam"/>
</dbReference>
<dbReference type="EC" id="3.5.1.1" evidence="2"/>
<evidence type="ECO:0000256" key="2">
    <source>
        <dbReference type="ARBA" id="ARBA00012920"/>
    </source>
</evidence>
<gene>
    <name evidence="10" type="primary">ansA</name>
    <name evidence="10" type="ORF">NYR02_19220</name>
</gene>
<comment type="similarity">
    <text evidence="1">Belongs to the asparaginase 1 family.</text>
</comment>
<dbReference type="SMART" id="SM00870">
    <property type="entry name" value="Asparaginase"/>
    <property type="match status" value="1"/>
</dbReference>
<dbReference type="PROSITE" id="PS00144">
    <property type="entry name" value="ASN_GLN_ASE_1"/>
    <property type="match status" value="1"/>
</dbReference>
<evidence type="ECO:0000256" key="7">
    <source>
        <dbReference type="PROSITE-ProRule" id="PRU10100"/>
    </source>
</evidence>
<proteinExistence type="inferred from homology"/>
<dbReference type="Pfam" id="PF00710">
    <property type="entry name" value="Asparaginase"/>
    <property type="match status" value="1"/>
</dbReference>
<sequence>MKSARKRIYIAYTGGTIGMARTERGFQPLAGFLEDKIRSLAEFSRDEMPEFELHEYQPLLDSSDMTPAQWMQIAADILTHYDRFDGFVVLHGTDTMAYTASALSFMLPDLGKPVIVTGSQIPLCEPRSDGHDNLLNALYIAAHYPRAEVGLFFHHRLLRGNRATKINSQGFDAFDSPNCNALLHAGITIEPGLPELRPLHNTLPQFNALKHAAVAVVTLYPGIDFSLLQRLLEQPLDGVILQTFGSGNAPQNPALMAAFKQASERGVVLVNHSQCLSGRVDMDSYAGGHALREAGFVSAADMTLEATLTKLHVLLSAPGERSHVLSEARRLMEVSLCGELSAAK</sequence>
<dbReference type="PROSITE" id="PS51732">
    <property type="entry name" value="ASN_GLN_ASE_3"/>
    <property type="match status" value="1"/>
</dbReference>
<dbReference type="PIRSF" id="PIRSF500176">
    <property type="entry name" value="L_ASNase"/>
    <property type="match status" value="1"/>
</dbReference>
<evidence type="ECO:0000256" key="3">
    <source>
        <dbReference type="ARBA" id="ARBA00022801"/>
    </source>
</evidence>
<feature type="active site" evidence="6">
    <location>
        <position position="16"/>
    </location>
</feature>
<feature type="domain" description="L-asparaginase N-terminal" evidence="8">
    <location>
        <begin position="7"/>
        <end position="185"/>
    </location>
</feature>
<dbReference type="Pfam" id="PF17763">
    <property type="entry name" value="Asparaginase_C"/>
    <property type="match status" value="1"/>
</dbReference>
<dbReference type="SFLD" id="SFLDS00057">
    <property type="entry name" value="Glutaminase/Asparaginase"/>
    <property type="match status" value="1"/>
</dbReference>
<dbReference type="InterPro" id="IPR006034">
    <property type="entry name" value="Asparaginase/glutaminase-like"/>
</dbReference>
<keyword evidence="11" id="KW-1185">Reference proteome</keyword>
<dbReference type="PANTHER" id="PTHR11707:SF28">
    <property type="entry name" value="60 KDA LYSOPHOSPHOLIPASE"/>
    <property type="match status" value="1"/>
</dbReference>
<dbReference type="AlphaFoldDB" id="A0A9X3AJT6"/>
<dbReference type="Gene3D" id="3.40.50.40">
    <property type="match status" value="1"/>
</dbReference>
<feature type="domain" description="Asparaginase/glutaminase C-terminal" evidence="9">
    <location>
        <begin position="214"/>
        <end position="318"/>
    </location>
</feature>
<dbReference type="CDD" id="cd08963">
    <property type="entry name" value="L-asparaginase_I"/>
    <property type="match status" value="1"/>
</dbReference>
<evidence type="ECO:0000313" key="10">
    <source>
        <dbReference type="EMBL" id="MCT7361157.1"/>
    </source>
</evidence>
<dbReference type="InterPro" id="IPR040919">
    <property type="entry name" value="Asparaginase_C"/>
</dbReference>
<dbReference type="InterPro" id="IPR027473">
    <property type="entry name" value="L-asparaginase_C"/>
</dbReference>
<dbReference type="InterPro" id="IPR041725">
    <property type="entry name" value="L-asparaginase_I"/>
</dbReference>
<dbReference type="InterPro" id="IPR027474">
    <property type="entry name" value="L-asparaginase_N"/>
</dbReference>
<evidence type="ECO:0000259" key="8">
    <source>
        <dbReference type="Pfam" id="PF00710"/>
    </source>
</evidence>
<feature type="binding site" evidence="5">
    <location>
        <position position="62"/>
    </location>
    <ligand>
        <name>substrate</name>
    </ligand>
</feature>
<feature type="binding site" evidence="5">
    <location>
        <begin position="93"/>
        <end position="94"/>
    </location>
    <ligand>
        <name>substrate</name>
    </ligand>
</feature>
<dbReference type="PIRSF" id="PIRSF001220">
    <property type="entry name" value="L-ASNase_gatD"/>
    <property type="match status" value="1"/>
</dbReference>
<feature type="active site" evidence="7">
    <location>
        <position position="93"/>
    </location>
</feature>
<evidence type="ECO:0000256" key="5">
    <source>
        <dbReference type="PIRSR" id="PIRSR001220-2"/>
    </source>
</evidence>
<feature type="active site" description="O-isoaspartyl threonine intermediate" evidence="4">
    <location>
        <position position="16"/>
    </location>
</feature>
<evidence type="ECO:0000256" key="1">
    <source>
        <dbReference type="ARBA" id="ARBA00010518"/>
    </source>
</evidence>
<dbReference type="InterPro" id="IPR037152">
    <property type="entry name" value="L-asparaginase_N_sf"/>
</dbReference>
<organism evidence="10 11">
    <name type="scientific">Thalassolituus pacificus</name>
    <dbReference type="NCBI Taxonomy" id="2975440"/>
    <lineage>
        <taxon>Bacteria</taxon>
        <taxon>Pseudomonadati</taxon>
        <taxon>Pseudomonadota</taxon>
        <taxon>Gammaproteobacteria</taxon>
        <taxon>Oceanospirillales</taxon>
        <taxon>Oceanospirillaceae</taxon>
        <taxon>Thalassolituus</taxon>
    </lineage>
</organism>
<evidence type="ECO:0000259" key="9">
    <source>
        <dbReference type="Pfam" id="PF17763"/>
    </source>
</evidence>
<dbReference type="PROSITE" id="PS00917">
    <property type="entry name" value="ASN_GLN_ASE_2"/>
    <property type="match status" value="1"/>
</dbReference>
<name>A0A9X3AJT6_9GAMM</name>
<dbReference type="Gene3D" id="3.40.50.1170">
    <property type="entry name" value="L-asparaginase, N-terminal domain"/>
    <property type="match status" value="1"/>
</dbReference>
<dbReference type="InterPro" id="IPR027475">
    <property type="entry name" value="Asparaginase/glutaminase_AS2"/>
</dbReference>
<dbReference type="PANTHER" id="PTHR11707">
    <property type="entry name" value="L-ASPARAGINASE"/>
    <property type="match status" value="1"/>
</dbReference>
<dbReference type="GO" id="GO:0004067">
    <property type="term" value="F:asparaginase activity"/>
    <property type="evidence" value="ECO:0007669"/>
    <property type="project" value="UniProtKB-UniRule"/>
</dbReference>
<dbReference type="GO" id="GO:0005829">
    <property type="term" value="C:cytosol"/>
    <property type="evidence" value="ECO:0007669"/>
    <property type="project" value="TreeGrafter"/>
</dbReference>
<dbReference type="GO" id="GO:0009066">
    <property type="term" value="P:aspartate family amino acid metabolic process"/>
    <property type="evidence" value="ECO:0007669"/>
    <property type="project" value="UniProtKB-ARBA"/>
</dbReference>
<reference evidence="10" key="1">
    <citation type="journal article" date="2022" name="Front. Microbiol.">
        <title>Genome-based taxonomic rearrangement of Oceanobacter-related bacteria including the description of Thalassolituus hydrocarbonoclasticus sp. nov. and Thalassolituus pacificus sp. nov. and emended description of the genus Thalassolituus.</title>
        <authorList>
            <person name="Dong C."/>
            <person name="Wei L."/>
            <person name="Wang J."/>
            <person name="Lai Q."/>
            <person name="Huang Z."/>
            <person name="Shao Z."/>
        </authorList>
    </citation>
    <scope>NUCLEOTIDE SEQUENCE</scope>
    <source>
        <strain evidence="10">59MF3M-4</strain>
    </source>
</reference>
<evidence type="ECO:0000313" key="11">
    <source>
        <dbReference type="Proteomes" id="UP001147830"/>
    </source>
</evidence>
<dbReference type="PRINTS" id="PR00139">
    <property type="entry name" value="ASNGLNASE"/>
</dbReference>
<accession>A0A9X3AJT6</accession>
<keyword evidence="3" id="KW-0378">Hydrolase</keyword>
<dbReference type="NCBIfam" id="NF006998">
    <property type="entry name" value="PRK09461.1"/>
    <property type="match status" value="1"/>
</dbReference>
<dbReference type="EMBL" id="JAOANI010000032">
    <property type="protein sequence ID" value="MCT7361157.1"/>
    <property type="molecule type" value="Genomic_DNA"/>
</dbReference>
<dbReference type="InterPro" id="IPR036152">
    <property type="entry name" value="Asp/glu_Ase-like_sf"/>
</dbReference>